<proteinExistence type="predicted"/>
<reference evidence="2 3" key="1">
    <citation type="journal article" date="2024" name="Microbiol. Resour. Announc.">
        <title>Genome annotations for the ascomycete fungi Trichoderma harzianum, Trichoderma aggressivum, and Purpureocillium lilacinum.</title>
        <authorList>
            <person name="Beijen E.P.W."/>
            <person name="Ohm R.A."/>
        </authorList>
    </citation>
    <scope>NUCLEOTIDE SEQUENCE [LARGE SCALE GENOMIC DNA]</scope>
    <source>
        <strain evidence="2 3">CBS 150709</strain>
    </source>
</reference>
<dbReference type="Proteomes" id="UP001287286">
    <property type="component" value="Unassembled WGS sequence"/>
</dbReference>
<feature type="region of interest" description="Disordered" evidence="1">
    <location>
        <begin position="21"/>
        <end position="51"/>
    </location>
</feature>
<evidence type="ECO:0000256" key="1">
    <source>
        <dbReference type="SAM" id="MobiDB-lite"/>
    </source>
</evidence>
<feature type="region of interest" description="Disordered" evidence="1">
    <location>
        <begin position="143"/>
        <end position="170"/>
    </location>
</feature>
<keyword evidence="3" id="KW-1185">Reference proteome</keyword>
<sequence>MCIRPPFCIAPHRSSTLGFSIPSDPSTRPHARLAFSPPPPGQPPADDWEQPASVGLHKTSFMDADELSEHCPRLNLDWRVPACGSAPRSLPVLVSTLLMTGLLLPPAGMECEARAALFFSGMMASHEPPRSSRATHVLSRGPLTLPVSSQPIPPVRKSQTPFRSARLPPPLQPQMLRQLTMTVNPARPDQPLPLWMAVPGCAIPVTRPPRRRHTPYLQFPLAPAAASRPFTSKGPTSFWLRYSGSGAATCTPGGSAIGVKASQRAEAVLVARAVVTWHQRATLTRATHLPAMLGRGDTTDGRAYTIEGSSTELGYFLCNIPADENVSAATAKIPRAHVVAAPGCQNSSLVVRLPQGRHGAHPQPAHRITDLTIACRARNNGTSPRARSPTLTTRPTAPTAVYRRSYASHECCHLRDSPVTSCSSPTSTPIFTRFSPMQRPSFPSGYM</sequence>
<accession>A0ABR0CDS8</accession>
<gene>
    <name evidence="2" type="ORF">Purlil1_1534</name>
</gene>
<organism evidence="2 3">
    <name type="scientific">Purpureocillium lilacinum</name>
    <name type="common">Paecilomyces lilacinus</name>
    <dbReference type="NCBI Taxonomy" id="33203"/>
    <lineage>
        <taxon>Eukaryota</taxon>
        <taxon>Fungi</taxon>
        <taxon>Dikarya</taxon>
        <taxon>Ascomycota</taxon>
        <taxon>Pezizomycotina</taxon>
        <taxon>Sordariomycetes</taxon>
        <taxon>Hypocreomycetidae</taxon>
        <taxon>Hypocreales</taxon>
        <taxon>Ophiocordycipitaceae</taxon>
        <taxon>Purpureocillium</taxon>
    </lineage>
</organism>
<comment type="caution">
    <text evidence="2">The sequence shown here is derived from an EMBL/GenBank/DDBJ whole genome shotgun (WGS) entry which is preliminary data.</text>
</comment>
<evidence type="ECO:0000313" key="2">
    <source>
        <dbReference type="EMBL" id="KAK4094043.1"/>
    </source>
</evidence>
<protein>
    <submittedName>
        <fullName evidence="2">Uncharacterized protein</fullName>
    </submittedName>
</protein>
<name>A0ABR0CDS8_PURLI</name>
<dbReference type="EMBL" id="JAWRVI010000004">
    <property type="protein sequence ID" value="KAK4094043.1"/>
    <property type="molecule type" value="Genomic_DNA"/>
</dbReference>
<evidence type="ECO:0000313" key="3">
    <source>
        <dbReference type="Proteomes" id="UP001287286"/>
    </source>
</evidence>